<dbReference type="InterPro" id="IPR053001">
    <property type="entry name" value="MNNG_permease-like"/>
</dbReference>
<keyword evidence="2" id="KW-0812">Transmembrane</keyword>
<proteinExistence type="predicted"/>
<gene>
    <name evidence="4" type="ORF">SAMEA4029009_CIC11G00000004239</name>
</gene>
<feature type="domain" description="DUF3533" evidence="3">
    <location>
        <begin position="96"/>
        <end position="479"/>
    </location>
</feature>
<sequence length="524" mass="59792">MNKETSSDSYGRSLRSSSDLHRHTSNDNHGNSVHSSDDQDVHVFTGHDDAMQPATRELSRTQTLLNKVSSRISFFNERLNAERISLSWKVLGIYGIMGFFILAIFSIYWGSIYRREYRYKNLRMLVVIEDEDTVNGIAPIIGETIRSILATPPAMALGKWLIQNTTEFNALAQRHNNSVFEEIQRQVHHQHYWSSIYVPRNATVGLYEAILAGDVSYNVSANTAISYYETGRDFLSMNQYVTPNVQRIQSMFLRHQQNITSTILGNSDLSQVFNNLNSLTVAATPMEWTFMDGRPFKDPVLLAPSQVGLIYMIIITFFSFNFFSDIHQSVAKMGIKIPHLVLYRILSAILSFFVISFFYSLVTLVFQVDFTRTFGHSGFIVYWMTNFLTMWAVGAMNEAMGMVFIMLYPPLLGFWMLFWVIVNISPTFAPLALSAKFFRYGYGMPIHASYEITKVIFFNTYKGALGRNYGILVAWCVIASVLLLVVFKKFGQVMGGRAAAQRAQIEKELNEKRARDEEGEIDFS</sequence>
<feature type="transmembrane region" description="Helical" evidence="2">
    <location>
        <begin position="469"/>
        <end position="487"/>
    </location>
</feature>
<reference evidence="5" key="1">
    <citation type="submission" date="2016-10" db="EMBL/GenBank/DDBJ databases">
        <authorList>
            <person name="Geijer C."/>
            <person name="Jareborg N."/>
            <person name="Dainat J."/>
        </authorList>
    </citation>
    <scope>NUCLEOTIDE SEQUENCE [LARGE SCALE GENOMIC DNA]</scope>
    <source>
        <strain evidence="5">PYCC 4715</strain>
    </source>
</reference>
<evidence type="ECO:0000313" key="5">
    <source>
        <dbReference type="Proteomes" id="UP000182259"/>
    </source>
</evidence>
<protein>
    <submittedName>
        <fullName evidence="4">CIC11C00000004239</fullName>
    </submittedName>
</protein>
<name>A0A1L0C4I9_9ASCO</name>
<feature type="transmembrane region" description="Helical" evidence="2">
    <location>
        <begin position="300"/>
        <end position="323"/>
    </location>
</feature>
<dbReference type="Pfam" id="PF12051">
    <property type="entry name" value="DUF3533"/>
    <property type="match status" value="1"/>
</dbReference>
<evidence type="ECO:0000313" key="4">
    <source>
        <dbReference type="EMBL" id="SGZ58529.1"/>
    </source>
</evidence>
<dbReference type="PANTHER" id="PTHR34814">
    <property type="entry name" value="NITROSOGUANIDINE RESISTANCE PROTEIN SNG1"/>
    <property type="match status" value="1"/>
</dbReference>
<keyword evidence="2" id="KW-0472">Membrane</keyword>
<evidence type="ECO:0000256" key="2">
    <source>
        <dbReference type="SAM" id="Phobius"/>
    </source>
</evidence>
<dbReference type="InterPro" id="IPR022703">
    <property type="entry name" value="DUF3533"/>
</dbReference>
<dbReference type="EMBL" id="LT635769">
    <property type="protein sequence ID" value="SGZ58529.1"/>
    <property type="molecule type" value="Genomic_DNA"/>
</dbReference>
<feature type="transmembrane region" description="Helical" evidence="2">
    <location>
        <begin position="343"/>
        <end position="366"/>
    </location>
</feature>
<dbReference type="AlphaFoldDB" id="A0A1L0C4I9"/>
<keyword evidence="2" id="KW-1133">Transmembrane helix</keyword>
<evidence type="ECO:0000259" key="3">
    <source>
        <dbReference type="Pfam" id="PF12051"/>
    </source>
</evidence>
<dbReference type="PANTHER" id="PTHR34814:SF1">
    <property type="entry name" value="NITROSOGUANIDINE RESISTANCE PROTEIN SNG1"/>
    <property type="match status" value="1"/>
</dbReference>
<dbReference type="Proteomes" id="UP000182259">
    <property type="component" value="Chromosome VI"/>
</dbReference>
<feature type="transmembrane region" description="Helical" evidence="2">
    <location>
        <begin position="91"/>
        <end position="113"/>
    </location>
</feature>
<dbReference type="GO" id="GO:0016020">
    <property type="term" value="C:membrane"/>
    <property type="evidence" value="ECO:0007669"/>
    <property type="project" value="TreeGrafter"/>
</dbReference>
<accession>A0A1L0C4I9</accession>
<organism evidence="4 5">
    <name type="scientific">Sungouiella intermedia</name>
    <dbReference type="NCBI Taxonomy" id="45354"/>
    <lineage>
        <taxon>Eukaryota</taxon>
        <taxon>Fungi</taxon>
        <taxon>Dikarya</taxon>
        <taxon>Ascomycota</taxon>
        <taxon>Saccharomycotina</taxon>
        <taxon>Pichiomycetes</taxon>
        <taxon>Metschnikowiaceae</taxon>
        <taxon>Sungouiella</taxon>
    </lineage>
</organism>
<feature type="compositionally biased region" description="Low complexity" evidence="1">
    <location>
        <begin position="7"/>
        <end position="17"/>
    </location>
</feature>
<feature type="transmembrane region" description="Helical" evidence="2">
    <location>
        <begin position="414"/>
        <end position="433"/>
    </location>
</feature>
<evidence type="ECO:0000256" key="1">
    <source>
        <dbReference type="SAM" id="MobiDB-lite"/>
    </source>
</evidence>
<feature type="region of interest" description="Disordered" evidence="1">
    <location>
        <begin position="1"/>
        <end position="38"/>
    </location>
</feature>